<keyword evidence="1" id="KW-0732">Signal</keyword>
<dbReference type="InterPro" id="IPR051082">
    <property type="entry name" value="Pentapeptide-BTB/POZ_domain"/>
</dbReference>
<dbReference type="AlphaFoldDB" id="A0A1Z4JD54"/>
<dbReference type="Pfam" id="PF00805">
    <property type="entry name" value="Pentapeptide"/>
    <property type="match status" value="4"/>
</dbReference>
<dbReference type="Gene3D" id="2.160.20.80">
    <property type="entry name" value="E3 ubiquitin-protein ligase SopA"/>
    <property type="match status" value="2"/>
</dbReference>
<dbReference type="InterPro" id="IPR001646">
    <property type="entry name" value="5peptide_repeat"/>
</dbReference>
<proteinExistence type="predicted"/>
<evidence type="ECO:0000313" key="3">
    <source>
        <dbReference type="Proteomes" id="UP000217895"/>
    </source>
</evidence>
<name>A0A1Z4JD54_LEPBY</name>
<protein>
    <submittedName>
        <fullName evidence="2">Pentapeptide repeat protein</fullName>
    </submittedName>
</protein>
<dbReference type="Proteomes" id="UP000217895">
    <property type="component" value="Chromosome"/>
</dbReference>
<feature type="chain" id="PRO_5011117177" evidence="1">
    <location>
        <begin position="24"/>
        <end position="423"/>
    </location>
</feature>
<dbReference type="PANTHER" id="PTHR14136">
    <property type="entry name" value="BTB_POZ DOMAIN-CONTAINING PROTEIN KCTD9"/>
    <property type="match status" value="1"/>
</dbReference>
<feature type="signal peptide" evidence="1">
    <location>
        <begin position="1"/>
        <end position="23"/>
    </location>
</feature>
<dbReference type="InterPro" id="IPR031975">
    <property type="entry name" value="Pilin_GH"/>
</dbReference>
<organism evidence="2 3">
    <name type="scientific">Leptolyngbya boryana NIES-2135</name>
    <dbReference type="NCBI Taxonomy" id="1973484"/>
    <lineage>
        <taxon>Bacteria</taxon>
        <taxon>Bacillati</taxon>
        <taxon>Cyanobacteriota</taxon>
        <taxon>Cyanophyceae</taxon>
        <taxon>Leptolyngbyales</taxon>
        <taxon>Leptolyngbyaceae</taxon>
        <taxon>Leptolyngbya group</taxon>
        <taxon>Leptolyngbya</taxon>
    </lineage>
</organism>
<sequence>MRRLLLAIFPGIAFFATVSPANAANPDHLQRLLKTNQCPNCDLSNADLTDANLFGANLVNANLKGAILKGANLGSANFSDADLSGANLQQAYLDRATLENANLTQANLTQAYLKNATTTGVQLRGATLRGAKLQNADLIGVNLQGADLSETNLSGVFFSGFRSIRSTAIPFFGSTYSPAMFTALICQNAPFPSPEKENEEFRRLGLEFVPANLVGSNLAGANLAGAVLIRGNLTNANLTGANLRDACLIQGNLRGAVLDRADLQSALLKAAILEGASLKETRNANLAEAFQNETDARQKEAEAQTLPNVQAMMRAQQAYLLEHTKFATKVDELQLGLEDSEQYAYRVFSQGDRTRLSVVAAVPKAGGFKTYIGLVSTSRGSQEKVSMTRLCVSQEAKPVLPKLPLNVPNNQPAACPTGFQAIK</sequence>
<gene>
    <name evidence="2" type="ORF">NIES2135_14250</name>
</gene>
<reference evidence="2 3" key="1">
    <citation type="submission" date="2017-06" db="EMBL/GenBank/DDBJ databases">
        <title>Genome sequencing of cyanobaciteial culture collection at National Institute for Environmental Studies (NIES).</title>
        <authorList>
            <person name="Hirose Y."/>
            <person name="Shimura Y."/>
            <person name="Fujisawa T."/>
            <person name="Nakamura Y."/>
            <person name="Kawachi M."/>
        </authorList>
    </citation>
    <scope>NUCLEOTIDE SEQUENCE [LARGE SCALE GENOMIC DNA]</scope>
    <source>
        <strain evidence="2 3">NIES-2135</strain>
    </source>
</reference>
<dbReference type="EMBL" id="AP018203">
    <property type="protein sequence ID" value="BAY54608.1"/>
    <property type="molecule type" value="Genomic_DNA"/>
</dbReference>
<dbReference type="Pfam" id="PF16734">
    <property type="entry name" value="Pilin_GH"/>
    <property type="match status" value="1"/>
</dbReference>
<evidence type="ECO:0000313" key="2">
    <source>
        <dbReference type="EMBL" id="BAY54608.1"/>
    </source>
</evidence>
<dbReference type="SUPFAM" id="SSF141571">
    <property type="entry name" value="Pentapeptide repeat-like"/>
    <property type="match status" value="2"/>
</dbReference>
<evidence type="ECO:0000256" key="1">
    <source>
        <dbReference type="SAM" id="SignalP"/>
    </source>
</evidence>
<accession>A0A1Z4JD54</accession>
<keyword evidence="3" id="KW-1185">Reference proteome</keyword>
<dbReference type="PANTHER" id="PTHR14136:SF17">
    <property type="entry name" value="BTB_POZ DOMAIN-CONTAINING PROTEIN KCTD9"/>
    <property type="match status" value="1"/>
</dbReference>